<dbReference type="EMBL" id="JADJOT010000007">
    <property type="protein sequence ID" value="MBK7953865.1"/>
    <property type="molecule type" value="Genomic_DNA"/>
</dbReference>
<comment type="caution">
    <text evidence="2">The sequence shown here is derived from an EMBL/GenBank/DDBJ whole genome shotgun (WGS) entry which is preliminary data.</text>
</comment>
<dbReference type="InterPro" id="IPR021471">
    <property type="entry name" value="DUF3124"/>
</dbReference>
<evidence type="ECO:0000313" key="2">
    <source>
        <dbReference type="EMBL" id="MBK7953865.1"/>
    </source>
</evidence>
<evidence type="ECO:0000256" key="1">
    <source>
        <dbReference type="SAM" id="SignalP"/>
    </source>
</evidence>
<keyword evidence="1" id="KW-0732">Signal</keyword>
<evidence type="ECO:0000313" key="3">
    <source>
        <dbReference type="Proteomes" id="UP000706151"/>
    </source>
</evidence>
<feature type="chain" id="PRO_5036791109" evidence="1">
    <location>
        <begin position="37"/>
        <end position="175"/>
    </location>
</feature>
<sequence>MIAQDLSSTPCRNALLRSWRLAVALALACTIAPALAEGVAPLSKGQTVYVPIYSEIRHGNVGTSGKTDSSQMSVLVSVRNTDPDNPIRVVVARYYNSDGALLRNALPTPRTIPPFGTFELFVEHRENLGGSGANYVIKWEAATPVSQPLIEALHTRLQAGFSLGFIGRGRAISEP</sequence>
<proteinExistence type="predicted"/>
<dbReference type="AlphaFoldDB" id="A0A935T6G2"/>
<dbReference type="Pfam" id="PF11322">
    <property type="entry name" value="DUF3124"/>
    <property type="match status" value="1"/>
</dbReference>
<reference evidence="2 3" key="1">
    <citation type="submission" date="2020-10" db="EMBL/GenBank/DDBJ databases">
        <title>Connecting structure to function with the recovery of over 1000 high-quality activated sludge metagenome-assembled genomes encoding full-length rRNA genes using long-read sequencing.</title>
        <authorList>
            <person name="Singleton C.M."/>
            <person name="Petriglieri F."/>
            <person name="Kristensen J.M."/>
            <person name="Kirkegaard R.H."/>
            <person name="Michaelsen T.Y."/>
            <person name="Andersen M.H."/>
            <person name="Karst S.M."/>
            <person name="Dueholm M.S."/>
            <person name="Nielsen P.H."/>
            <person name="Albertsen M."/>
        </authorList>
    </citation>
    <scope>NUCLEOTIDE SEQUENCE [LARGE SCALE GENOMIC DNA]</scope>
    <source>
        <strain evidence="2">Fred_18-Q3-R57-64_BAT3C.720</strain>
    </source>
</reference>
<protein>
    <submittedName>
        <fullName evidence="2">DUF3124 domain-containing protein</fullName>
    </submittedName>
</protein>
<organism evidence="2 3">
    <name type="scientific">Candidatus Accumulibacter affinis</name>
    <dbReference type="NCBI Taxonomy" id="2954384"/>
    <lineage>
        <taxon>Bacteria</taxon>
        <taxon>Pseudomonadati</taxon>
        <taxon>Pseudomonadota</taxon>
        <taxon>Betaproteobacteria</taxon>
        <taxon>Candidatus Accumulibacter</taxon>
    </lineage>
</organism>
<name>A0A935T6G2_9PROT</name>
<gene>
    <name evidence="2" type="ORF">IPK02_07850</name>
</gene>
<dbReference type="Proteomes" id="UP000706151">
    <property type="component" value="Unassembled WGS sequence"/>
</dbReference>
<accession>A0A935T6G2</accession>
<feature type="signal peptide" evidence="1">
    <location>
        <begin position="1"/>
        <end position="36"/>
    </location>
</feature>